<sequence length="395" mass="43184">MTDVESLPSRGSVLDESGRQPGESVDDIVPTLNYAIRANNAAIRGDYTTCTPATYNPRERQLAYGRRGVMKLLEELSSGTLAQRIDAAMQLVELCHDPLRLAEALQHGVVSILNRVAAAETDLTMRQRSTELLLRIAAHAQGRDALLAETAFATLAGYFDENNDLVRRNVWGTIQLCTTSAHGVNEFVGMLLFPLIFPKLLTERLENQVLLLEILEQCLRHGRPSLVIREALDHHVMDALAALIKDDAPSAVKAAACRGIMALAFVPEGRAVAIAHPRAIDHLIVLLSDHKSAVRAAAAGALMIITIDVEGKRAVVRANAVVRLIAMLDDSSEAVLLNVLKLMTNMTEDYRGRLQLLPSVPTIQALADRAASRQNNNRQLLAAAEKAMEVIQWRP</sequence>
<keyword evidence="4" id="KW-1185">Reference proteome</keyword>
<evidence type="ECO:0000313" key="4">
    <source>
        <dbReference type="Proteomes" id="UP000274922"/>
    </source>
</evidence>
<dbReference type="InterPro" id="IPR016024">
    <property type="entry name" value="ARM-type_fold"/>
</dbReference>
<dbReference type="OrthoDB" id="409644at2759"/>
<dbReference type="PROSITE" id="PS50176">
    <property type="entry name" value="ARM_REPEAT"/>
    <property type="match status" value="1"/>
</dbReference>
<proteinExistence type="predicted"/>
<evidence type="ECO:0000256" key="1">
    <source>
        <dbReference type="PROSITE-ProRule" id="PRU00259"/>
    </source>
</evidence>
<dbReference type="STRING" id="1555241.A0A4P9XBI4"/>
<dbReference type="Proteomes" id="UP000274922">
    <property type="component" value="Unassembled WGS sequence"/>
</dbReference>
<dbReference type="EMBL" id="ML014136">
    <property type="protein sequence ID" value="RKP02742.1"/>
    <property type="molecule type" value="Genomic_DNA"/>
</dbReference>
<gene>
    <name evidence="3" type="ORF">CXG81DRAFT_17627</name>
</gene>
<dbReference type="SUPFAM" id="SSF48371">
    <property type="entry name" value="ARM repeat"/>
    <property type="match status" value="1"/>
</dbReference>
<dbReference type="InterPro" id="IPR011989">
    <property type="entry name" value="ARM-like"/>
</dbReference>
<dbReference type="PANTHER" id="PTHR15599:SF1">
    <property type="entry name" value="RADIAL SPOKE HEAD 14 HOMOLOG"/>
    <property type="match status" value="1"/>
</dbReference>
<evidence type="ECO:0000313" key="3">
    <source>
        <dbReference type="EMBL" id="RKP02742.1"/>
    </source>
</evidence>
<evidence type="ECO:0000256" key="2">
    <source>
        <dbReference type="SAM" id="MobiDB-lite"/>
    </source>
</evidence>
<feature type="repeat" description="ARM" evidence="1">
    <location>
        <begin position="278"/>
        <end position="320"/>
    </location>
</feature>
<dbReference type="InterPro" id="IPR042856">
    <property type="entry name" value="RSP14"/>
</dbReference>
<name>A0A4P9XBI4_9FUNG</name>
<dbReference type="Gene3D" id="1.25.10.10">
    <property type="entry name" value="Leucine-rich Repeat Variant"/>
    <property type="match status" value="1"/>
</dbReference>
<organism evidence="3 4">
    <name type="scientific">Caulochytrium protostelioides</name>
    <dbReference type="NCBI Taxonomy" id="1555241"/>
    <lineage>
        <taxon>Eukaryota</taxon>
        <taxon>Fungi</taxon>
        <taxon>Fungi incertae sedis</taxon>
        <taxon>Chytridiomycota</taxon>
        <taxon>Chytridiomycota incertae sedis</taxon>
        <taxon>Chytridiomycetes</taxon>
        <taxon>Caulochytriales</taxon>
        <taxon>Caulochytriaceae</taxon>
        <taxon>Caulochytrium</taxon>
    </lineage>
</organism>
<reference evidence="4" key="1">
    <citation type="journal article" date="2018" name="Nat. Microbiol.">
        <title>Leveraging single-cell genomics to expand the fungal tree of life.</title>
        <authorList>
            <person name="Ahrendt S.R."/>
            <person name="Quandt C.A."/>
            <person name="Ciobanu D."/>
            <person name="Clum A."/>
            <person name="Salamov A."/>
            <person name="Andreopoulos B."/>
            <person name="Cheng J.F."/>
            <person name="Woyke T."/>
            <person name="Pelin A."/>
            <person name="Henrissat B."/>
            <person name="Reynolds N.K."/>
            <person name="Benny G.L."/>
            <person name="Smith M.E."/>
            <person name="James T.Y."/>
            <person name="Grigoriev I.V."/>
        </authorList>
    </citation>
    <scope>NUCLEOTIDE SEQUENCE [LARGE SCALE GENOMIC DNA]</scope>
    <source>
        <strain evidence="4">ATCC 52028</strain>
    </source>
</reference>
<feature type="region of interest" description="Disordered" evidence="2">
    <location>
        <begin position="1"/>
        <end position="25"/>
    </location>
</feature>
<dbReference type="InterPro" id="IPR000225">
    <property type="entry name" value="Armadillo"/>
</dbReference>
<dbReference type="PANTHER" id="PTHR15599">
    <property type="entry name" value="RTDR1"/>
    <property type="match status" value="1"/>
</dbReference>
<dbReference type="AlphaFoldDB" id="A0A4P9XBI4"/>
<evidence type="ECO:0008006" key="5">
    <source>
        <dbReference type="Google" id="ProtNLM"/>
    </source>
</evidence>
<accession>A0A4P9XBI4</accession>
<protein>
    <recommendedName>
        <fullName evidence="5">ARM repeat-containing protein</fullName>
    </recommendedName>
</protein>